<dbReference type="PANTHER" id="PTHR10961:SF26">
    <property type="entry name" value="L-SACCHAROPINE OXIDASE"/>
    <property type="match status" value="1"/>
</dbReference>
<dbReference type="SUPFAM" id="SSF51905">
    <property type="entry name" value="FAD/NAD(P)-binding domain"/>
    <property type="match status" value="1"/>
</dbReference>
<dbReference type="PANTHER" id="PTHR10961">
    <property type="entry name" value="PEROXISOMAL SARCOSINE OXIDASE"/>
    <property type="match status" value="1"/>
</dbReference>
<dbReference type="GO" id="GO:0051698">
    <property type="term" value="F:saccharopine oxidase activity"/>
    <property type="evidence" value="ECO:0007669"/>
    <property type="project" value="TreeGrafter"/>
</dbReference>
<dbReference type="GO" id="GO:0008115">
    <property type="term" value="F:sarcosine oxidase activity"/>
    <property type="evidence" value="ECO:0007669"/>
    <property type="project" value="TreeGrafter"/>
</dbReference>
<dbReference type="Gene3D" id="3.50.50.60">
    <property type="entry name" value="FAD/NAD(P)-binding domain"/>
    <property type="match status" value="1"/>
</dbReference>
<dbReference type="InterPro" id="IPR045170">
    <property type="entry name" value="MTOX"/>
</dbReference>
<protein>
    <submittedName>
        <fullName evidence="7">FAD dependent oxidoreductase</fullName>
    </submittedName>
</protein>
<evidence type="ECO:0000313" key="8">
    <source>
        <dbReference type="Proteomes" id="UP000076874"/>
    </source>
</evidence>
<evidence type="ECO:0000256" key="3">
    <source>
        <dbReference type="ARBA" id="ARBA00022630"/>
    </source>
</evidence>
<dbReference type="GO" id="GO:0050660">
    <property type="term" value="F:flavin adenine dinucleotide binding"/>
    <property type="evidence" value="ECO:0007669"/>
    <property type="project" value="InterPro"/>
</dbReference>
<dbReference type="STRING" id="1081102.A0A167T800"/>
<dbReference type="OrthoDB" id="2219495at2759"/>
<comment type="caution">
    <text evidence="7">The sequence shown here is derived from an EMBL/GenBank/DDBJ whole genome shotgun (WGS) entry which is preliminary data.</text>
</comment>
<keyword evidence="4" id="KW-0274">FAD</keyword>
<organism evidence="7 8">
    <name type="scientific">Niveomyces insectorum RCEF 264</name>
    <dbReference type="NCBI Taxonomy" id="1081102"/>
    <lineage>
        <taxon>Eukaryota</taxon>
        <taxon>Fungi</taxon>
        <taxon>Dikarya</taxon>
        <taxon>Ascomycota</taxon>
        <taxon>Pezizomycotina</taxon>
        <taxon>Sordariomycetes</taxon>
        <taxon>Hypocreomycetidae</taxon>
        <taxon>Hypocreales</taxon>
        <taxon>Cordycipitaceae</taxon>
        <taxon>Niveomyces</taxon>
    </lineage>
</organism>
<dbReference type="Gene3D" id="3.30.9.10">
    <property type="entry name" value="D-Amino Acid Oxidase, subunit A, domain 2"/>
    <property type="match status" value="1"/>
</dbReference>
<keyword evidence="8" id="KW-1185">Reference proteome</keyword>
<proteinExistence type="inferred from homology"/>
<comment type="similarity">
    <text evidence="2">Belongs to the MSOX/MTOX family.</text>
</comment>
<evidence type="ECO:0000256" key="2">
    <source>
        <dbReference type="ARBA" id="ARBA00010989"/>
    </source>
</evidence>
<name>A0A167T800_9HYPO</name>
<accession>A0A167T800</accession>
<dbReference type="InterPro" id="IPR006076">
    <property type="entry name" value="FAD-dep_OxRdtase"/>
</dbReference>
<reference evidence="7 8" key="1">
    <citation type="journal article" date="2016" name="Genome Biol. Evol.">
        <title>Divergent and convergent evolution of fungal pathogenicity.</title>
        <authorList>
            <person name="Shang Y."/>
            <person name="Xiao G."/>
            <person name="Zheng P."/>
            <person name="Cen K."/>
            <person name="Zhan S."/>
            <person name="Wang C."/>
        </authorList>
    </citation>
    <scope>NUCLEOTIDE SEQUENCE [LARGE SCALE GENOMIC DNA]</scope>
    <source>
        <strain evidence="7 8">RCEF 264</strain>
    </source>
</reference>
<evidence type="ECO:0000256" key="4">
    <source>
        <dbReference type="ARBA" id="ARBA00022827"/>
    </source>
</evidence>
<sequence>MTNQPKPTVLIVGGGVFGTSTAYHLATRGYGSVTVLDRFDAPSKDSAAADLNKVVRADYPNPLYAQLAMEAMKEWKDPAHPIFSGLYRETGWIMGAHEKTLPWIQSAYDTAKRIGRKGVGFLTVPEIHKRWPALSGEFNDWTNLWSPAAGWVPSGQALLRMANAAREKGVRYLFGDAGFVKKLVYDDHTGACTGVVTADGTVHHADLVIVSNGAAAATILPDARNECVAQGSAICVIQLTEEEAKKYRATPIVEDFEQAIIFPPDENNMIKLCTCRALTNFNNKILPGASILHSLGDYPYDGCPKEIEDEIHSFIGEVIPELADRPFVSTKVCWDAVAGDLNFRVGPYPGTKNLFVATLGSNHGFKFLPVIGKYVADMIEGSLGQEWLDLWRWKNGKVPADHKDPHPYPLRDLSTLTGWKNKHVANSMVPWAWSRL</sequence>
<evidence type="ECO:0000256" key="1">
    <source>
        <dbReference type="ARBA" id="ARBA00001974"/>
    </source>
</evidence>
<dbReference type="Pfam" id="PF01266">
    <property type="entry name" value="DAO"/>
    <property type="match status" value="1"/>
</dbReference>
<evidence type="ECO:0000256" key="5">
    <source>
        <dbReference type="ARBA" id="ARBA00023002"/>
    </source>
</evidence>
<dbReference type="EMBL" id="AZHD01000009">
    <property type="protein sequence ID" value="OAA60312.1"/>
    <property type="molecule type" value="Genomic_DNA"/>
</dbReference>
<feature type="domain" description="FAD dependent oxidoreductase" evidence="6">
    <location>
        <begin position="9"/>
        <end position="378"/>
    </location>
</feature>
<keyword evidence="3" id="KW-0285">Flavoprotein</keyword>
<gene>
    <name evidence="7" type="ORF">SPI_05436</name>
</gene>
<dbReference type="AlphaFoldDB" id="A0A167T800"/>
<dbReference type="InterPro" id="IPR036188">
    <property type="entry name" value="FAD/NAD-bd_sf"/>
</dbReference>
<keyword evidence="5" id="KW-0560">Oxidoreductase</keyword>
<comment type="cofactor">
    <cofactor evidence="1">
        <name>FAD</name>
        <dbReference type="ChEBI" id="CHEBI:57692"/>
    </cofactor>
</comment>
<evidence type="ECO:0000259" key="6">
    <source>
        <dbReference type="Pfam" id="PF01266"/>
    </source>
</evidence>
<dbReference type="Proteomes" id="UP000076874">
    <property type="component" value="Unassembled WGS sequence"/>
</dbReference>
<evidence type="ECO:0000313" key="7">
    <source>
        <dbReference type="EMBL" id="OAA60312.1"/>
    </source>
</evidence>